<feature type="region of interest" description="Disordered" evidence="1">
    <location>
        <begin position="1"/>
        <end position="70"/>
    </location>
</feature>
<evidence type="ECO:0000313" key="2">
    <source>
        <dbReference type="EMBL" id="KAL0166788.1"/>
    </source>
</evidence>
<protein>
    <submittedName>
        <fullName evidence="2">Uncharacterized protein</fullName>
    </submittedName>
</protein>
<name>A0ABD0P1S7_CIRMR</name>
<feature type="compositionally biased region" description="Polar residues" evidence="1">
    <location>
        <begin position="54"/>
        <end position="64"/>
    </location>
</feature>
<reference evidence="2 3" key="1">
    <citation type="submission" date="2024-05" db="EMBL/GenBank/DDBJ databases">
        <title>Genome sequencing and assembly of Indian major carp, Cirrhinus mrigala (Hamilton, 1822).</title>
        <authorList>
            <person name="Mohindra V."/>
            <person name="Chowdhury L.M."/>
            <person name="Lal K."/>
            <person name="Jena J.K."/>
        </authorList>
    </citation>
    <scope>NUCLEOTIDE SEQUENCE [LARGE SCALE GENOMIC DNA]</scope>
    <source>
        <strain evidence="2">CM1030</strain>
        <tissue evidence="2">Blood</tissue>
    </source>
</reference>
<dbReference type="Proteomes" id="UP001529510">
    <property type="component" value="Unassembled WGS sequence"/>
</dbReference>
<feature type="non-terminal residue" evidence="2">
    <location>
        <position position="366"/>
    </location>
</feature>
<dbReference type="AlphaFoldDB" id="A0ABD0P1S7"/>
<comment type="caution">
    <text evidence="2">The sequence shown here is derived from an EMBL/GenBank/DDBJ whole genome shotgun (WGS) entry which is preliminary data.</text>
</comment>
<proteinExistence type="predicted"/>
<sequence length="366" mass="40128">MKQPKDTPDSSATLTDVETHTPKPANTCPDPSAPPVQTTSTDIEDDPSDPFPSITPSKSSSPAVGSTHKGVERVQFLRQSMTKRFSSVDSGWLARCQVFDEVEEPQKPVAGNSELLKIENSFSQPTVGGETVPNEGQTSPKTSVENKKPALSENGVQKEPVASLVRNNLVVDVELGSPGPDGEQVYQKNTAALMGDDETCSEEPKSASNTKKRKPKARKDQDCGVNPQNEGGKKTKSRKRQREGDDDVDESEEQEGGVKKRRRTKKGEAAEEHQPKKRGKRKGKVEEEDDDNASSEKKTTQKRAIPQENLLGEVDEEEARAAAYTMRNTVRVRPTKNTDGNFVKINLKKKSHVKGFALRGAALRKQ</sequence>
<feature type="compositionally biased region" description="Acidic residues" evidence="1">
    <location>
        <begin position="244"/>
        <end position="255"/>
    </location>
</feature>
<feature type="region of interest" description="Disordered" evidence="1">
    <location>
        <begin position="110"/>
        <end position="316"/>
    </location>
</feature>
<feature type="compositionally biased region" description="Polar residues" evidence="1">
    <location>
        <begin position="134"/>
        <end position="143"/>
    </location>
</feature>
<gene>
    <name evidence="2" type="ORF">M9458_038632</name>
</gene>
<organism evidence="2 3">
    <name type="scientific">Cirrhinus mrigala</name>
    <name type="common">Mrigala</name>
    <dbReference type="NCBI Taxonomy" id="683832"/>
    <lineage>
        <taxon>Eukaryota</taxon>
        <taxon>Metazoa</taxon>
        <taxon>Chordata</taxon>
        <taxon>Craniata</taxon>
        <taxon>Vertebrata</taxon>
        <taxon>Euteleostomi</taxon>
        <taxon>Actinopterygii</taxon>
        <taxon>Neopterygii</taxon>
        <taxon>Teleostei</taxon>
        <taxon>Ostariophysi</taxon>
        <taxon>Cypriniformes</taxon>
        <taxon>Cyprinidae</taxon>
        <taxon>Labeoninae</taxon>
        <taxon>Labeonini</taxon>
        <taxon>Cirrhinus</taxon>
    </lineage>
</organism>
<evidence type="ECO:0000313" key="3">
    <source>
        <dbReference type="Proteomes" id="UP001529510"/>
    </source>
</evidence>
<dbReference type="EMBL" id="JAMKFB020000019">
    <property type="protein sequence ID" value="KAL0166788.1"/>
    <property type="molecule type" value="Genomic_DNA"/>
</dbReference>
<accession>A0ABD0P1S7</accession>
<keyword evidence="3" id="KW-1185">Reference proteome</keyword>
<evidence type="ECO:0000256" key="1">
    <source>
        <dbReference type="SAM" id="MobiDB-lite"/>
    </source>
</evidence>